<dbReference type="Proteomes" id="UP000324974">
    <property type="component" value="Chromosome"/>
</dbReference>
<gene>
    <name evidence="7" type="ORF">PX52LOC_01448</name>
</gene>
<feature type="transmembrane region" description="Helical" evidence="5">
    <location>
        <begin position="66"/>
        <end position="88"/>
    </location>
</feature>
<dbReference type="PANTHER" id="PTHR23508">
    <property type="entry name" value="CARBOXYLIC ACID TRANSPORTER PROTEIN HOMOLOG"/>
    <property type="match status" value="1"/>
</dbReference>
<dbReference type="Gene3D" id="1.20.1250.20">
    <property type="entry name" value="MFS general substrate transporter like domains"/>
    <property type="match status" value="2"/>
</dbReference>
<dbReference type="EMBL" id="CP042425">
    <property type="protein sequence ID" value="QEL14558.1"/>
    <property type="molecule type" value="Genomic_DNA"/>
</dbReference>
<feature type="transmembrane region" description="Helical" evidence="5">
    <location>
        <begin position="408"/>
        <end position="429"/>
    </location>
</feature>
<feature type="transmembrane region" description="Helical" evidence="5">
    <location>
        <begin position="364"/>
        <end position="387"/>
    </location>
</feature>
<name>A0A5C1AC07_9BACT</name>
<dbReference type="PROSITE" id="PS50850">
    <property type="entry name" value="MFS"/>
    <property type="match status" value="1"/>
</dbReference>
<feature type="transmembrane region" description="Helical" evidence="5">
    <location>
        <begin position="95"/>
        <end position="115"/>
    </location>
</feature>
<dbReference type="GO" id="GO:0005886">
    <property type="term" value="C:plasma membrane"/>
    <property type="evidence" value="ECO:0007669"/>
    <property type="project" value="TreeGrafter"/>
</dbReference>
<evidence type="ECO:0000259" key="6">
    <source>
        <dbReference type="PROSITE" id="PS50850"/>
    </source>
</evidence>
<dbReference type="SUPFAM" id="SSF103473">
    <property type="entry name" value="MFS general substrate transporter"/>
    <property type="match status" value="1"/>
</dbReference>
<sequence>MSNPSTPRTGWASLKDLNGYQWFVFIVCCLAWDLDCLDQQLFVLARDPAIGSLMGKAVSDPEVGKLGGYATAVFMIGWAIGGIGFGVLGDRIGRVKTLTATIGLYALFTGLSALSTGVIDFMFYRLLTGLGVGGAFAAAVVLLAETVPDNARPYILGMFQASSVIGNCGAALISMGLGSLQKSGSFPAGEWLTPWRVMFLIGIIPGILLAIVQFTLKEPEKWKAMRAAEAAGVRPSPWQAFFGTLTAILTTPPWNKRVLLGLLLTSAGVIGLWGIGFFSPRLTTLALESTLRAEGFDGAELSGELGKWRGITSLVQNLGAFLGIFAFSWVTGILGRRPTFAIFFVLAAIATSYTFFNLRTRDDIFWMIPIMGFCQLALFGGFAIYLPELFPTRFRSTGTSFCYNAGRFLAATGPFTLAQLTSTVFAGYGNDAFRYAGVTMCSVFLLGLIALPFLPETKGKPLPE</sequence>
<dbReference type="OrthoDB" id="9787026at2"/>
<dbReference type="PANTHER" id="PTHR23508:SF10">
    <property type="entry name" value="CARBOXYLIC ACID TRANSPORTER PROTEIN HOMOLOG"/>
    <property type="match status" value="1"/>
</dbReference>
<keyword evidence="2 5" id="KW-0812">Transmembrane</keyword>
<dbReference type="GO" id="GO:0046943">
    <property type="term" value="F:carboxylic acid transmembrane transporter activity"/>
    <property type="evidence" value="ECO:0007669"/>
    <property type="project" value="TreeGrafter"/>
</dbReference>
<evidence type="ECO:0000313" key="7">
    <source>
        <dbReference type="EMBL" id="QEL14558.1"/>
    </source>
</evidence>
<dbReference type="InterPro" id="IPR020846">
    <property type="entry name" value="MFS_dom"/>
</dbReference>
<evidence type="ECO:0000256" key="2">
    <source>
        <dbReference type="ARBA" id="ARBA00022692"/>
    </source>
</evidence>
<feature type="domain" description="Major facilitator superfamily (MFS) profile" evidence="6">
    <location>
        <begin position="24"/>
        <end position="459"/>
    </location>
</feature>
<evidence type="ECO:0000256" key="1">
    <source>
        <dbReference type="ARBA" id="ARBA00004141"/>
    </source>
</evidence>
<feature type="transmembrane region" description="Helical" evidence="5">
    <location>
        <begin position="435"/>
        <end position="454"/>
    </location>
</feature>
<evidence type="ECO:0000313" key="8">
    <source>
        <dbReference type="Proteomes" id="UP000324974"/>
    </source>
</evidence>
<feature type="transmembrane region" description="Helical" evidence="5">
    <location>
        <begin position="314"/>
        <end position="333"/>
    </location>
</feature>
<keyword evidence="3 5" id="KW-1133">Transmembrane helix</keyword>
<proteinExistence type="predicted"/>
<feature type="transmembrane region" description="Helical" evidence="5">
    <location>
        <begin position="258"/>
        <end position="278"/>
    </location>
</feature>
<keyword evidence="8" id="KW-1185">Reference proteome</keyword>
<feature type="transmembrane region" description="Helical" evidence="5">
    <location>
        <begin position="121"/>
        <end position="143"/>
    </location>
</feature>
<accession>A0A5C1AC07</accession>
<evidence type="ECO:0000256" key="5">
    <source>
        <dbReference type="SAM" id="Phobius"/>
    </source>
</evidence>
<dbReference type="AlphaFoldDB" id="A0A5C1AC07"/>
<dbReference type="InterPro" id="IPR005829">
    <property type="entry name" value="Sugar_transporter_CS"/>
</dbReference>
<feature type="transmembrane region" description="Helical" evidence="5">
    <location>
        <begin position="155"/>
        <end position="177"/>
    </location>
</feature>
<dbReference type="InterPro" id="IPR005828">
    <property type="entry name" value="MFS_sugar_transport-like"/>
</dbReference>
<dbReference type="KEGG" id="lrs:PX52LOC_01448"/>
<organism evidence="7 8">
    <name type="scientific">Limnoglobus roseus</name>
    <dbReference type="NCBI Taxonomy" id="2598579"/>
    <lineage>
        <taxon>Bacteria</taxon>
        <taxon>Pseudomonadati</taxon>
        <taxon>Planctomycetota</taxon>
        <taxon>Planctomycetia</taxon>
        <taxon>Gemmatales</taxon>
        <taxon>Gemmataceae</taxon>
        <taxon>Limnoglobus</taxon>
    </lineage>
</organism>
<keyword evidence="4 5" id="KW-0472">Membrane</keyword>
<comment type="subcellular location">
    <subcellularLocation>
        <location evidence="1">Membrane</location>
        <topology evidence="1">Multi-pass membrane protein</topology>
    </subcellularLocation>
</comment>
<reference evidence="8" key="1">
    <citation type="submission" date="2019-08" db="EMBL/GenBank/DDBJ databases">
        <title>Limnoglobus roseus gen. nov., sp. nov., a novel freshwater planctomycete with a giant genome from the family Gemmataceae.</title>
        <authorList>
            <person name="Kulichevskaya I.S."/>
            <person name="Naumoff D.G."/>
            <person name="Miroshnikov K."/>
            <person name="Ivanova A."/>
            <person name="Philippov D.A."/>
            <person name="Hakobyan A."/>
            <person name="Rijpstra I.C."/>
            <person name="Sinninghe Damste J.S."/>
            <person name="Liesack W."/>
            <person name="Dedysh S.N."/>
        </authorList>
    </citation>
    <scope>NUCLEOTIDE SEQUENCE [LARGE SCALE GENOMIC DNA]</scope>
    <source>
        <strain evidence="8">PX52</strain>
    </source>
</reference>
<feature type="transmembrane region" description="Helical" evidence="5">
    <location>
        <begin position="197"/>
        <end position="216"/>
    </location>
</feature>
<protein>
    <submittedName>
        <fullName evidence="7">MFS transporter</fullName>
    </submittedName>
</protein>
<evidence type="ECO:0000256" key="3">
    <source>
        <dbReference type="ARBA" id="ARBA00022989"/>
    </source>
</evidence>
<evidence type="ECO:0000256" key="4">
    <source>
        <dbReference type="ARBA" id="ARBA00023136"/>
    </source>
</evidence>
<feature type="transmembrane region" description="Helical" evidence="5">
    <location>
        <begin position="340"/>
        <end position="358"/>
    </location>
</feature>
<dbReference type="PROSITE" id="PS00217">
    <property type="entry name" value="SUGAR_TRANSPORT_2"/>
    <property type="match status" value="1"/>
</dbReference>
<dbReference type="InterPro" id="IPR036259">
    <property type="entry name" value="MFS_trans_sf"/>
</dbReference>
<dbReference type="RefSeq" id="WP_149109443.1">
    <property type="nucleotide sequence ID" value="NZ_CP042425.1"/>
</dbReference>
<dbReference type="Pfam" id="PF00083">
    <property type="entry name" value="Sugar_tr"/>
    <property type="match status" value="1"/>
</dbReference>